<dbReference type="InParanoid" id="M4ELS9"/>
<evidence type="ECO:0000313" key="1">
    <source>
        <dbReference type="EnsemblPlants" id="Bra029749.1-P"/>
    </source>
</evidence>
<reference evidence="1 2" key="2">
    <citation type="journal article" date="2018" name="Hortic Res">
        <title>Improved Brassica rapa reference genome by single-molecule sequencing and chromosome conformation capture technologies.</title>
        <authorList>
            <person name="Zhang L."/>
            <person name="Cai X."/>
            <person name="Wu J."/>
            <person name="Liu M."/>
            <person name="Grob S."/>
            <person name="Cheng F."/>
            <person name="Liang J."/>
            <person name="Cai C."/>
            <person name="Liu Z."/>
            <person name="Liu B."/>
            <person name="Wang F."/>
            <person name="Li S."/>
            <person name="Liu F."/>
            <person name="Li X."/>
            <person name="Cheng L."/>
            <person name="Yang W."/>
            <person name="Li M.H."/>
            <person name="Grossniklaus U."/>
            <person name="Zheng H."/>
            <person name="Wang X."/>
        </authorList>
    </citation>
    <scope>NUCLEOTIDE SEQUENCE [LARGE SCALE GENOMIC DNA]</scope>
    <source>
        <strain evidence="1 2">cv. Chiifu-401-42</strain>
    </source>
</reference>
<dbReference type="STRING" id="51351.M4ELS9"/>
<dbReference type="eggNOG" id="ENOG502RRIP">
    <property type="taxonomic scope" value="Eukaryota"/>
</dbReference>
<sequence>MEETKFSLRLLVDEKRNKVVLAEACRDFVDVLFSLLTLPMGTIVRLLEKHNQQPMRLGCFNNNYKSVSDMTIDDFETEACKTMLLYPRSTKEIHCRRLKLNVDDTEATKFFTCPRFPRSCSKYSNFNTSRCSCGGLMTREFQVSEEDQLGSPIGNNEDGVFVSCRSSYIVTDDMRVTLSSLGVISKELNLLGYADFDDVKEILLDVGTQEPEVIYSYPITLGLAPPVSSFVRNAKKIKPWKIISVTPRDPKIKSETPSKCGIGFVKRDMRFIVSDNLAITPMSSSSTIGLFMKSKIYNTSDLEEQEISISKAELINILRASLISRSALTVGLSSKLAKNLKRQVVSISQIFVYLFASL</sequence>
<dbReference type="Pfam" id="PF05056">
    <property type="entry name" value="DUF674"/>
    <property type="match status" value="2"/>
</dbReference>
<dbReference type="EnsemblPlants" id="Bra029749.1">
    <property type="protein sequence ID" value="Bra029749.1-P"/>
    <property type="gene ID" value="Bra029749"/>
</dbReference>
<name>M4ELS9_BRACM</name>
<dbReference type="InterPro" id="IPR007750">
    <property type="entry name" value="DUF674"/>
</dbReference>
<dbReference type="PANTHER" id="PTHR33103">
    <property type="entry name" value="OS01G0153900 PROTEIN"/>
    <property type="match status" value="1"/>
</dbReference>
<dbReference type="Gramene" id="Bra029749.1">
    <property type="protein sequence ID" value="Bra029749.1-P"/>
    <property type="gene ID" value="Bra029749"/>
</dbReference>
<evidence type="ECO:0008006" key="3">
    <source>
        <dbReference type="Google" id="ProtNLM"/>
    </source>
</evidence>
<reference evidence="1" key="3">
    <citation type="submission" date="2023-03" db="UniProtKB">
        <authorList>
            <consortium name="EnsemblPlants"/>
        </authorList>
    </citation>
    <scope>IDENTIFICATION</scope>
    <source>
        <strain evidence="1">cv. Chiifu-401-42</strain>
    </source>
</reference>
<protein>
    <recommendedName>
        <fullName evidence="3">DUF674 family protein</fullName>
    </recommendedName>
</protein>
<proteinExistence type="predicted"/>
<dbReference type="PANTHER" id="PTHR33103:SF56">
    <property type="entry name" value="DUF674 FAMILY PROTEIN"/>
    <property type="match status" value="1"/>
</dbReference>
<reference evidence="1 2" key="1">
    <citation type="journal article" date="2011" name="Nat. Genet.">
        <title>The genome of the mesopolyploid crop species Brassica rapa.</title>
        <authorList>
            <consortium name="Brassica rapa Genome Sequencing Project Consortium"/>
            <person name="Wang X."/>
            <person name="Wang H."/>
            <person name="Wang J."/>
            <person name="Sun R."/>
            <person name="Wu J."/>
            <person name="Liu S."/>
            <person name="Bai Y."/>
            <person name="Mun J.H."/>
            <person name="Bancroft I."/>
            <person name="Cheng F."/>
            <person name="Huang S."/>
            <person name="Li X."/>
            <person name="Hua W."/>
            <person name="Wang J."/>
            <person name="Wang X."/>
            <person name="Freeling M."/>
            <person name="Pires J.C."/>
            <person name="Paterson A.H."/>
            <person name="Chalhoub B."/>
            <person name="Wang B."/>
            <person name="Hayward A."/>
            <person name="Sharpe A.G."/>
            <person name="Park B.S."/>
            <person name="Weisshaar B."/>
            <person name="Liu B."/>
            <person name="Li B."/>
            <person name="Liu B."/>
            <person name="Tong C."/>
            <person name="Song C."/>
            <person name="Duran C."/>
            <person name="Peng C."/>
            <person name="Geng C."/>
            <person name="Koh C."/>
            <person name="Lin C."/>
            <person name="Edwards D."/>
            <person name="Mu D."/>
            <person name="Shen D."/>
            <person name="Soumpourou E."/>
            <person name="Li F."/>
            <person name="Fraser F."/>
            <person name="Conant G."/>
            <person name="Lassalle G."/>
            <person name="King G.J."/>
            <person name="Bonnema G."/>
            <person name="Tang H."/>
            <person name="Wang H."/>
            <person name="Belcram H."/>
            <person name="Zhou H."/>
            <person name="Hirakawa H."/>
            <person name="Abe H."/>
            <person name="Guo H."/>
            <person name="Wang H."/>
            <person name="Jin H."/>
            <person name="Parkin I.A."/>
            <person name="Batley J."/>
            <person name="Kim J.S."/>
            <person name="Just J."/>
            <person name="Li J."/>
            <person name="Xu J."/>
            <person name="Deng J."/>
            <person name="Kim J.A."/>
            <person name="Li J."/>
            <person name="Yu J."/>
            <person name="Meng J."/>
            <person name="Wang J."/>
            <person name="Min J."/>
            <person name="Poulain J."/>
            <person name="Wang J."/>
            <person name="Hatakeyama K."/>
            <person name="Wu K."/>
            <person name="Wang L."/>
            <person name="Fang L."/>
            <person name="Trick M."/>
            <person name="Links M.G."/>
            <person name="Zhao M."/>
            <person name="Jin M."/>
            <person name="Ramchiary N."/>
            <person name="Drou N."/>
            <person name="Berkman P.J."/>
            <person name="Cai Q."/>
            <person name="Huang Q."/>
            <person name="Li R."/>
            <person name="Tabata S."/>
            <person name="Cheng S."/>
            <person name="Zhang S."/>
            <person name="Zhang S."/>
            <person name="Huang S."/>
            <person name="Sato S."/>
            <person name="Sun S."/>
            <person name="Kwon S.J."/>
            <person name="Choi S.R."/>
            <person name="Lee T.H."/>
            <person name="Fan W."/>
            <person name="Zhao X."/>
            <person name="Tan X."/>
            <person name="Xu X."/>
            <person name="Wang Y."/>
            <person name="Qiu Y."/>
            <person name="Yin Y."/>
            <person name="Li Y."/>
            <person name="Du Y."/>
            <person name="Liao Y."/>
            <person name="Lim Y."/>
            <person name="Narusaka Y."/>
            <person name="Wang Y."/>
            <person name="Wang Z."/>
            <person name="Li Z."/>
            <person name="Wang Z."/>
            <person name="Xiong Z."/>
            <person name="Zhang Z."/>
        </authorList>
    </citation>
    <scope>NUCLEOTIDE SEQUENCE [LARGE SCALE GENOMIC DNA]</scope>
    <source>
        <strain evidence="1 2">cv. Chiifu-401-42</strain>
    </source>
</reference>
<dbReference type="AlphaFoldDB" id="M4ELS9"/>
<dbReference type="HOGENOM" id="CLU_030757_1_1_1"/>
<accession>M4ELS9</accession>
<keyword evidence="2" id="KW-1185">Reference proteome</keyword>
<dbReference type="OMA" id="LMTREFQ"/>
<evidence type="ECO:0000313" key="2">
    <source>
        <dbReference type="Proteomes" id="UP000011750"/>
    </source>
</evidence>
<dbReference type="Proteomes" id="UP000011750">
    <property type="component" value="Chromosome A05"/>
</dbReference>
<organism evidence="1 2">
    <name type="scientific">Brassica campestris</name>
    <name type="common">Field mustard</name>
    <dbReference type="NCBI Taxonomy" id="3711"/>
    <lineage>
        <taxon>Eukaryota</taxon>
        <taxon>Viridiplantae</taxon>
        <taxon>Streptophyta</taxon>
        <taxon>Embryophyta</taxon>
        <taxon>Tracheophyta</taxon>
        <taxon>Spermatophyta</taxon>
        <taxon>Magnoliopsida</taxon>
        <taxon>eudicotyledons</taxon>
        <taxon>Gunneridae</taxon>
        <taxon>Pentapetalae</taxon>
        <taxon>rosids</taxon>
        <taxon>malvids</taxon>
        <taxon>Brassicales</taxon>
        <taxon>Brassicaceae</taxon>
        <taxon>Brassiceae</taxon>
        <taxon>Brassica</taxon>
    </lineage>
</organism>